<organism evidence="1 2">
    <name type="scientific">Naganishia cerealis</name>
    <dbReference type="NCBI Taxonomy" id="610337"/>
    <lineage>
        <taxon>Eukaryota</taxon>
        <taxon>Fungi</taxon>
        <taxon>Dikarya</taxon>
        <taxon>Basidiomycota</taxon>
        <taxon>Agaricomycotina</taxon>
        <taxon>Tremellomycetes</taxon>
        <taxon>Filobasidiales</taxon>
        <taxon>Filobasidiaceae</taxon>
        <taxon>Naganishia</taxon>
    </lineage>
</organism>
<proteinExistence type="predicted"/>
<name>A0ACC2W1C5_9TREE</name>
<accession>A0ACC2W1C5</accession>
<keyword evidence="2" id="KW-1185">Reference proteome</keyword>
<evidence type="ECO:0000313" key="1">
    <source>
        <dbReference type="EMBL" id="KAJ9105550.1"/>
    </source>
</evidence>
<dbReference type="EMBL" id="JASBWR010000034">
    <property type="protein sequence ID" value="KAJ9105550.1"/>
    <property type="molecule type" value="Genomic_DNA"/>
</dbReference>
<dbReference type="Proteomes" id="UP001241377">
    <property type="component" value="Unassembled WGS sequence"/>
</dbReference>
<gene>
    <name evidence="1" type="ORF">QFC19_003532</name>
</gene>
<comment type="caution">
    <text evidence="1">The sequence shown here is derived from an EMBL/GenBank/DDBJ whole genome shotgun (WGS) entry which is preliminary data.</text>
</comment>
<protein>
    <submittedName>
        <fullName evidence="1">Uncharacterized protein</fullName>
    </submittedName>
</protein>
<reference evidence="1" key="1">
    <citation type="submission" date="2023-04" db="EMBL/GenBank/DDBJ databases">
        <title>Draft Genome sequencing of Naganishia species isolated from polar environments using Oxford Nanopore Technology.</title>
        <authorList>
            <person name="Leo P."/>
            <person name="Venkateswaran K."/>
        </authorList>
    </citation>
    <scope>NUCLEOTIDE SEQUENCE</scope>
    <source>
        <strain evidence="1">MNA-CCFEE 5261</strain>
    </source>
</reference>
<sequence length="472" mass="54794">MTPPPSARQLEGGDSPGSPSPDSPEAFTLGTSSINRSHQQKLNGSTSLRQAPNIPLQEPKSRSRTRRYLRRLKRAPLFFKALILLWLLGMILLVINAVAEMRMNPEGKPEWRELHKSFSSKEKPLAICDPTQGKGFVNQENVWERSDGACESSHLLYRFTKIPKDKYRDHFPEFVNKTVFMYGDSVGRHLFEDYCRYLNMNMERRPFPNQEKTVIYWEGAVCTQPQLNFKVTHLHSYGALTSGDKRDTELMSSILLDRYSGFANTSDPASFEIVKAAFPGGPWDFETRISRLFEEAIPDLKPDFVQLNGGAWDFLWMYNRDVKHRQYHDVIPKEDIRTFQRRLTELIDYVRFKFPEAKPLWINPHWLNPNDLNVRHAWAGPYLHKAPLNASEDSPLLPPLFTPRRQTQHHHALFLAAEETGIDMLDYWKIKDSFATDEYFAGVDRVHPIETPRAVMVDMLLEKMHRWFAYGL</sequence>
<evidence type="ECO:0000313" key="2">
    <source>
        <dbReference type="Proteomes" id="UP001241377"/>
    </source>
</evidence>